<dbReference type="InterPro" id="IPR050321">
    <property type="entry name" value="Glycosyltr_2/OpgH_subfam"/>
</dbReference>
<dbReference type="GO" id="GO:0005886">
    <property type="term" value="C:plasma membrane"/>
    <property type="evidence" value="ECO:0007669"/>
    <property type="project" value="TreeGrafter"/>
</dbReference>
<feature type="domain" description="Glycosyltransferase 2-like" evidence="9">
    <location>
        <begin position="202"/>
        <end position="389"/>
    </location>
</feature>
<keyword evidence="11" id="KW-1185">Reference proteome</keyword>
<sequence length="616" mass="69363">MMPTAPQKPASAAVPEPRQSLDPKAYTKPLLRGRKRIKYHILAVIWAIAAIWFWVWWLHPDHILPGLRYWVVTVALSWLFILQILLIVVSRRAVVPCSDPPADVRVAMIVTKTPSEPFSILRKTLEAMLAQTYPHDTWLADEDPQPETIAWCKAHGVKISSRKDRPDYHRPEWPRRTRCKEGNLAYFYDHFGYDDYDFVSQLDADHVPQPTYLEEIMRGFADPEVGYVSAPSICSANADESWAARTRLHTEAGFHGIFQCGYAGTLTPMCIGSHYAVRTKALKEVGGLGPELAEDHSTTMIMSAGGWKGVHAFDAIAEGDGPASVSDLCTQEFQWSRSLVSLLLFHTPRYFATLPVRLRYQFILCQMLYPIIAGVMLVFYVVPIAAVLFDLRYANVTYPDFILHFTAPTVAMIAFSINLKRDGFYRPKWGRVWCWEKAVFPALQWPWVLWGCTMAVRDRIFGGFVDFRITPKGEAVEVNLPFRVVLPYAILAAGCFIPVIMIDYLRDAAGFFLLTFISGFAYLVVLVVIVVLHIRDAKIGWARAARVIPLQMALVPLVTALAVAAINLRGMDGLYALSLGLGKYEFIRAEYTVSGAGLSHSQSPVHYTFVAPWRSD</sequence>
<organism evidence="10 11">
    <name type="scientific">Roseovarius gaetbuli</name>
    <dbReference type="NCBI Taxonomy" id="1356575"/>
    <lineage>
        <taxon>Bacteria</taxon>
        <taxon>Pseudomonadati</taxon>
        <taxon>Pseudomonadota</taxon>
        <taxon>Alphaproteobacteria</taxon>
        <taxon>Rhodobacterales</taxon>
        <taxon>Roseobacteraceae</taxon>
        <taxon>Roseovarius</taxon>
    </lineage>
</organism>
<comment type="subcellular location">
    <subcellularLocation>
        <location evidence="1">Membrane</location>
        <topology evidence="1">Multi-pass membrane protein</topology>
    </subcellularLocation>
</comment>
<evidence type="ECO:0000256" key="4">
    <source>
        <dbReference type="ARBA" id="ARBA00022692"/>
    </source>
</evidence>
<feature type="transmembrane region" description="Helical" evidence="8">
    <location>
        <begin position="544"/>
        <end position="566"/>
    </location>
</feature>
<dbReference type="InterPro" id="IPR029044">
    <property type="entry name" value="Nucleotide-diphossugar_trans"/>
</dbReference>
<name>A0A1X7ACD1_9RHOB</name>
<evidence type="ECO:0000313" key="11">
    <source>
        <dbReference type="Proteomes" id="UP000194012"/>
    </source>
</evidence>
<keyword evidence="5 8" id="KW-1133">Transmembrane helix</keyword>
<dbReference type="EMBL" id="FWFJ01000077">
    <property type="protein sequence ID" value="SLN76090.1"/>
    <property type="molecule type" value="Genomic_DNA"/>
</dbReference>
<evidence type="ECO:0000259" key="9">
    <source>
        <dbReference type="Pfam" id="PF13632"/>
    </source>
</evidence>
<accession>A0A1X7ACD1</accession>
<feature type="transmembrane region" description="Helical" evidence="8">
    <location>
        <begin position="69"/>
        <end position="89"/>
    </location>
</feature>
<dbReference type="Gene3D" id="3.90.550.10">
    <property type="entry name" value="Spore Coat Polysaccharide Biosynthesis Protein SpsA, Chain A"/>
    <property type="match status" value="1"/>
</dbReference>
<dbReference type="SUPFAM" id="SSF53448">
    <property type="entry name" value="Nucleotide-diphospho-sugar transferases"/>
    <property type="match status" value="1"/>
</dbReference>
<dbReference type="PANTHER" id="PTHR43867:SF2">
    <property type="entry name" value="CELLULOSE SYNTHASE CATALYTIC SUBUNIT A [UDP-FORMING]"/>
    <property type="match status" value="1"/>
</dbReference>
<feature type="transmembrane region" description="Helical" evidence="8">
    <location>
        <begin position="39"/>
        <end position="57"/>
    </location>
</feature>
<dbReference type="PANTHER" id="PTHR43867">
    <property type="entry name" value="CELLULOSE SYNTHASE CATALYTIC SUBUNIT A [UDP-FORMING]"/>
    <property type="match status" value="1"/>
</dbReference>
<dbReference type="Proteomes" id="UP000194012">
    <property type="component" value="Unassembled WGS sequence"/>
</dbReference>
<evidence type="ECO:0000256" key="2">
    <source>
        <dbReference type="ARBA" id="ARBA00022676"/>
    </source>
</evidence>
<evidence type="ECO:0000256" key="1">
    <source>
        <dbReference type="ARBA" id="ARBA00004141"/>
    </source>
</evidence>
<reference evidence="11" key="1">
    <citation type="submission" date="2017-03" db="EMBL/GenBank/DDBJ databases">
        <authorList>
            <person name="Rodrigo-Torres L."/>
            <person name="Arahal R.D."/>
            <person name="Lucena T."/>
        </authorList>
    </citation>
    <scope>NUCLEOTIDE SEQUENCE [LARGE SCALE GENOMIC DNA]</scope>
    <source>
        <strain evidence="11">CECT 8370</strain>
    </source>
</reference>
<evidence type="ECO:0000256" key="5">
    <source>
        <dbReference type="ARBA" id="ARBA00022989"/>
    </source>
</evidence>
<feature type="transmembrane region" description="Helical" evidence="8">
    <location>
        <begin position="511"/>
        <end position="532"/>
    </location>
</feature>
<feature type="region of interest" description="Disordered" evidence="7">
    <location>
        <begin position="1"/>
        <end position="21"/>
    </location>
</feature>
<dbReference type="AlphaFoldDB" id="A0A1X7ACD1"/>
<keyword evidence="6 8" id="KW-0472">Membrane</keyword>
<dbReference type="GO" id="GO:0016760">
    <property type="term" value="F:cellulose synthase (UDP-forming) activity"/>
    <property type="evidence" value="ECO:0007669"/>
    <property type="project" value="UniProtKB-EC"/>
</dbReference>
<proteinExistence type="predicted"/>
<feature type="transmembrane region" description="Helical" evidence="8">
    <location>
        <begin position="401"/>
        <end position="419"/>
    </location>
</feature>
<dbReference type="InterPro" id="IPR001173">
    <property type="entry name" value="Glyco_trans_2-like"/>
</dbReference>
<feature type="transmembrane region" description="Helical" evidence="8">
    <location>
        <begin position="367"/>
        <end position="389"/>
    </location>
</feature>
<keyword evidence="2 10" id="KW-0328">Glycosyltransferase</keyword>
<dbReference type="EC" id="2.4.1.12" evidence="10"/>
<protein>
    <submittedName>
        <fullName evidence="10">Cellulose synthase catalytic subunit [UDP-forming]</fullName>
        <ecNumber evidence="10">2.4.1.12</ecNumber>
    </submittedName>
</protein>
<dbReference type="OrthoDB" id="9806824at2"/>
<evidence type="ECO:0000256" key="6">
    <source>
        <dbReference type="ARBA" id="ARBA00023136"/>
    </source>
</evidence>
<evidence type="ECO:0000256" key="3">
    <source>
        <dbReference type="ARBA" id="ARBA00022679"/>
    </source>
</evidence>
<evidence type="ECO:0000256" key="7">
    <source>
        <dbReference type="SAM" id="MobiDB-lite"/>
    </source>
</evidence>
<keyword evidence="4 8" id="KW-0812">Transmembrane</keyword>
<evidence type="ECO:0000256" key="8">
    <source>
        <dbReference type="SAM" id="Phobius"/>
    </source>
</evidence>
<dbReference type="Pfam" id="PF13632">
    <property type="entry name" value="Glyco_trans_2_3"/>
    <property type="match status" value="1"/>
</dbReference>
<keyword evidence="3 10" id="KW-0808">Transferase</keyword>
<evidence type="ECO:0000313" key="10">
    <source>
        <dbReference type="EMBL" id="SLN76090.1"/>
    </source>
</evidence>
<gene>
    <name evidence="10" type="primary">bcsA</name>
    <name evidence="10" type="ORF">ROG8370_03843</name>
</gene>
<feature type="transmembrane region" description="Helical" evidence="8">
    <location>
        <begin position="485"/>
        <end position="505"/>
    </location>
</feature>